<comment type="caution">
    <text evidence="1">The sequence shown here is derived from an EMBL/GenBank/DDBJ whole genome shotgun (WGS) entry which is preliminary data.</text>
</comment>
<protein>
    <submittedName>
        <fullName evidence="1">Uncharacterized protein</fullName>
    </submittedName>
</protein>
<dbReference type="Gene3D" id="3.80.10.10">
    <property type="entry name" value="Ribonuclease Inhibitor"/>
    <property type="match status" value="1"/>
</dbReference>
<evidence type="ECO:0000313" key="2">
    <source>
        <dbReference type="Proteomes" id="UP000265703"/>
    </source>
</evidence>
<dbReference type="AlphaFoldDB" id="A0A397TX19"/>
<dbReference type="SUPFAM" id="SSF52047">
    <property type="entry name" value="RNI-like"/>
    <property type="match status" value="1"/>
</dbReference>
<name>A0A397TX19_9GLOM</name>
<accession>A0A397TX19</accession>
<sequence>MITIDNDNLFIIFEELKDDNKTLFSCSLVNRQWCKIAIPILWRDPMKKNFNEQLLDIIKYSLPNKSKTFLLNQGIDINKNRKLQKKPLFDYIKYCKYLRFNKFNEYINLLTKTLKEEEDYFLIKQEIFKIFINKCSAIKYLDLKLTERYYQASHDDVSNYQLYKFPGAKNCFLEITEFHCDANIDSSIFYGISEICKLIQKIYVYQLYDNPGLIKLIKVQKNLKKFKYTASKFIKHRVNEFKGIGKALENNSKNLLHFKAMEDLYGNGLIPKMLSKFQNLEKLIIFRLCYCFMQYEIEQQLSFTSFPKLKVLHIQDASIYTVKKIIEKTEGNLIKLAIYDVEYDKNCNDNPFKDLIKTIYQNCPNLKFLRLEIRNNVLNDFEKLLINCNQLEGLVFEHCRWELYFIDVGKNLLNLLAKSSSINLCNFKFYHGWKFTHHFLNLFFEIWKERNGRIPLRFYMVGTNKFLSTFEKFKNEGIIEKYEDIDEIYFKCFEW</sequence>
<reference evidence="1 2" key="1">
    <citation type="submission" date="2018-06" db="EMBL/GenBank/DDBJ databases">
        <title>Comparative genomics reveals the genomic features of Rhizophagus irregularis, R. cerebriforme, R. diaphanum and Gigaspora rosea, and their symbiotic lifestyle signature.</title>
        <authorList>
            <person name="Morin E."/>
            <person name="San Clemente H."/>
            <person name="Chen E.C.H."/>
            <person name="De La Providencia I."/>
            <person name="Hainaut M."/>
            <person name="Kuo A."/>
            <person name="Kohler A."/>
            <person name="Murat C."/>
            <person name="Tang N."/>
            <person name="Roy S."/>
            <person name="Loubradou J."/>
            <person name="Henrissat B."/>
            <person name="Grigoriev I.V."/>
            <person name="Corradi N."/>
            <person name="Roux C."/>
            <person name="Martin F.M."/>
        </authorList>
    </citation>
    <scope>NUCLEOTIDE SEQUENCE [LARGE SCALE GENOMIC DNA]</scope>
    <source>
        <strain evidence="1 2">DAOM 227022</strain>
    </source>
</reference>
<proteinExistence type="predicted"/>
<gene>
    <name evidence="1" type="ORF">C1645_869974</name>
</gene>
<dbReference type="InterPro" id="IPR032675">
    <property type="entry name" value="LRR_dom_sf"/>
</dbReference>
<keyword evidence="2" id="KW-1185">Reference proteome</keyword>
<evidence type="ECO:0000313" key="1">
    <source>
        <dbReference type="EMBL" id="RIA99404.1"/>
    </source>
</evidence>
<dbReference type="OrthoDB" id="2335483at2759"/>
<organism evidence="1 2">
    <name type="scientific">Glomus cerebriforme</name>
    <dbReference type="NCBI Taxonomy" id="658196"/>
    <lineage>
        <taxon>Eukaryota</taxon>
        <taxon>Fungi</taxon>
        <taxon>Fungi incertae sedis</taxon>
        <taxon>Mucoromycota</taxon>
        <taxon>Glomeromycotina</taxon>
        <taxon>Glomeromycetes</taxon>
        <taxon>Glomerales</taxon>
        <taxon>Glomeraceae</taxon>
        <taxon>Glomus</taxon>
    </lineage>
</organism>
<dbReference type="EMBL" id="QKYT01000004">
    <property type="protein sequence ID" value="RIA99404.1"/>
    <property type="molecule type" value="Genomic_DNA"/>
</dbReference>
<dbReference type="Proteomes" id="UP000265703">
    <property type="component" value="Unassembled WGS sequence"/>
</dbReference>